<keyword evidence="1" id="KW-0418">Kinase</keyword>
<name>A0A9D1PFI0_9FIRM</name>
<reference evidence="1" key="1">
    <citation type="journal article" date="2021" name="PeerJ">
        <title>Extensive microbial diversity within the chicken gut microbiome revealed by metagenomics and culture.</title>
        <authorList>
            <person name="Gilroy R."/>
            <person name="Ravi A."/>
            <person name="Getino M."/>
            <person name="Pursley I."/>
            <person name="Horton D.L."/>
            <person name="Alikhan N.F."/>
            <person name="Baker D."/>
            <person name="Gharbi K."/>
            <person name="Hall N."/>
            <person name="Watson M."/>
            <person name="Adriaenssens E.M."/>
            <person name="Foster-Nyarko E."/>
            <person name="Jarju S."/>
            <person name="Secka A."/>
            <person name="Antonio M."/>
            <person name="Oren A."/>
            <person name="Chaudhuri R.R."/>
            <person name="La Ragione R."/>
            <person name="Hildebrand F."/>
            <person name="Pallen M.J."/>
        </authorList>
    </citation>
    <scope>NUCLEOTIDE SEQUENCE</scope>
    <source>
        <strain evidence="1">CHK195-9823</strain>
    </source>
</reference>
<dbReference type="EMBL" id="DXIQ01000063">
    <property type="protein sequence ID" value="HIV39308.1"/>
    <property type="molecule type" value="Genomic_DNA"/>
</dbReference>
<evidence type="ECO:0000313" key="1">
    <source>
        <dbReference type="EMBL" id="HIV39308.1"/>
    </source>
</evidence>
<keyword evidence="1" id="KW-0808">Transferase</keyword>
<dbReference type="Proteomes" id="UP000886814">
    <property type="component" value="Unassembled WGS sequence"/>
</dbReference>
<accession>A0A9D1PFI0</accession>
<dbReference type="AlphaFoldDB" id="A0A9D1PFI0"/>
<proteinExistence type="predicted"/>
<reference evidence="1" key="2">
    <citation type="submission" date="2021-04" db="EMBL/GenBank/DDBJ databases">
        <authorList>
            <person name="Gilroy R."/>
        </authorList>
    </citation>
    <scope>NUCLEOTIDE SEQUENCE</scope>
    <source>
        <strain evidence="1">CHK195-9823</strain>
    </source>
</reference>
<protein>
    <submittedName>
        <fullName evidence="1">Kinase</fullName>
    </submittedName>
</protein>
<sequence>MRLEKIQKVLKEKKFPYTYTEEDGCGSIDFEYRGVVYHVWEFQDQDQWGAETNVRTVGRHEDILGDYEEEIIKLISGWN</sequence>
<organism evidence="1 2">
    <name type="scientific">Candidatus Blautia stercorigallinarum</name>
    <dbReference type="NCBI Taxonomy" id="2838501"/>
    <lineage>
        <taxon>Bacteria</taxon>
        <taxon>Bacillati</taxon>
        <taxon>Bacillota</taxon>
        <taxon>Clostridia</taxon>
        <taxon>Lachnospirales</taxon>
        <taxon>Lachnospiraceae</taxon>
        <taxon>Blautia</taxon>
    </lineage>
</organism>
<evidence type="ECO:0000313" key="2">
    <source>
        <dbReference type="Proteomes" id="UP000886814"/>
    </source>
</evidence>
<dbReference type="GO" id="GO:0016301">
    <property type="term" value="F:kinase activity"/>
    <property type="evidence" value="ECO:0007669"/>
    <property type="project" value="UniProtKB-KW"/>
</dbReference>
<comment type="caution">
    <text evidence="1">The sequence shown here is derived from an EMBL/GenBank/DDBJ whole genome shotgun (WGS) entry which is preliminary data.</text>
</comment>
<gene>
    <name evidence="1" type="ORF">H9747_09995</name>
</gene>